<dbReference type="InterPro" id="IPR029063">
    <property type="entry name" value="SAM-dependent_MTases_sf"/>
</dbReference>
<accession>A0ABR1I5D6</accession>
<evidence type="ECO:0000256" key="1">
    <source>
        <dbReference type="ARBA" id="ARBA00038158"/>
    </source>
</evidence>
<evidence type="ECO:0000256" key="2">
    <source>
        <dbReference type="SAM" id="MobiDB-lite"/>
    </source>
</evidence>
<dbReference type="PANTHER" id="PTHR43591:SF10">
    <property type="entry name" value="ABC TRANSMEMBRANE TYPE-1 DOMAIN-CONTAINING PROTEIN-RELATED"/>
    <property type="match status" value="1"/>
</dbReference>
<feature type="region of interest" description="Disordered" evidence="2">
    <location>
        <begin position="41"/>
        <end position="66"/>
    </location>
</feature>
<sequence>MAVFDGEPFALMVTAQTLFSDISNYSSVATKQTTPPVVAHPLEQSGQATTASEAQEDYTDTSEDDAGVRFESIDASSSLSYHTTSSTTSISSSIFEDQVVINGRTYQDANGRYWAPIDDEASEALEVLYITSMLLLDGKLHLAPLEEHQVHNVLDIGTGTGMWAIDFADEYPEAKVIGTDISPIQPTRVPPNLRFEIEDFTLDWTFHDDSADFIHMRFLRGSVPDWHALYKNAFRATKPGGWIETHEDNPVFYTQDRPIEDGGAIAQWGKLFLDGSEKLGRTFTPIPDNLQVEGLKAAGFVDIHSQIYRVPIGKWPEDERLKKIGMMAELGISVDVQGHIGFMAHLCGWTSKEITVYCNWFRDELRSLTAHAFYYQQIVWGRKPDKVEASP</sequence>
<name>A0ABR1I5D6_9HYPO</name>
<dbReference type="Proteomes" id="UP001498421">
    <property type="component" value="Unassembled WGS sequence"/>
</dbReference>
<protein>
    <recommendedName>
        <fullName evidence="5">Methyltransferase</fullName>
    </recommendedName>
</protein>
<reference evidence="3 4" key="1">
    <citation type="journal article" date="2025" name="Microbiol. Resour. Announc.">
        <title>Draft genome sequences for Neonectria magnoliae and Neonectria punicea, canker pathogens of Liriodendron tulipifera and Acer saccharum in West Virginia.</title>
        <authorList>
            <person name="Petronek H.M."/>
            <person name="Kasson M.T."/>
            <person name="Metheny A.M."/>
            <person name="Stauder C.M."/>
            <person name="Lovett B."/>
            <person name="Lynch S.C."/>
            <person name="Garnas J.R."/>
            <person name="Kasson L.R."/>
            <person name="Stajich J.E."/>
        </authorList>
    </citation>
    <scope>NUCLEOTIDE SEQUENCE [LARGE SCALE GENOMIC DNA]</scope>
    <source>
        <strain evidence="3 4">NRRL 64651</strain>
    </source>
</reference>
<dbReference type="PANTHER" id="PTHR43591">
    <property type="entry name" value="METHYLTRANSFERASE"/>
    <property type="match status" value="1"/>
</dbReference>
<dbReference type="CDD" id="cd02440">
    <property type="entry name" value="AdoMet_MTases"/>
    <property type="match status" value="1"/>
</dbReference>
<keyword evidence="4" id="KW-1185">Reference proteome</keyword>
<dbReference type="Gene3D" id="3.40.50.150">
    <property type="entry name" value="Vaccinia Virus protein VP39"/>
    <property type="match status" value="1"/>
</dbReference>
<comment type="caution">
    <text evidence="3">The sequence shown here is derived from an EMBL/GenBank/DDBJ whole genome shotgun (WGS) entry which is preliminary data.</text>
</comment>
<organism evidence="3 4">
    <name type="scientific">Neonectria magnoliae</name>
    <dbReference type="NCBI Taxonomy" id="2732573"/>
    <lineage>
        <taxon>Eukaryota</taxon>
        <taxon>Fungi</taxon>
        <taxon>Dikarya</taxon>
        <taxon>Ascomycota</taxon>
        <taxon>Pezizomycotina</taxon>
        <taxon>Sordariomycetes</taxon>
        <taxon>Hypocreomycetidae</taxon>
        <taxon>Hypocreales</taxon>
        <taxon>Nectriaceae</taxon>
        <taxon>Neonectria</taxon>
    </lineage>
</organism>
<feature type="compositionally biased region" description="Polar residues" evidence="2">
    <location>
        <begin position="44"/>
        <end position="53"/>
    </location>
</feature>
<dbReference type="EMBL" id="JAZAVK010000041">
    <property type="protein sequence ID" value="KAK7428429.1"/>
    <property type="molecule type" value="Genomic_DNA"/>
</dbReference>
<comment type="similarity">
    <text evidence="1">Belongs to the methyltransferase superfamily. LaeA methyltransferase family.</text>
</comment>
<feature type="compositionally biased region" description="Acidic residues" evidence="2">
    <location>
        <begin position="54"/>
        <end position="65"/>
    </location>
</feature>
<proteinExistence type="inferred from homology"/>
<evidence type="ECO:0000313" key="4">
    <source>
        <dbReference type="Proteomes" id="UP001498421"/>
    </source>
</evidence>
<dbReference type="SUPFAM" id="SSF53335">
    <property type="entry name" value="S-adenosyl-L-methionine-dependent methyltransferases"/>
    <property type="match status" value="1"/>
</dbReference>
<dbReference type="Pfam" id="PF13489">
    <property type="entry name" value="Methyltransf_23"/>
    <property type="match status" value="1"/>
</dbReference>
<gene>
    <name evidence="3" type="ORF">QQZ08_005048</name>
</gene>
<evidence type="ECO:0000313" key="3">
    <source>
        <dbReference type="EMBL" id="KAK7428429.1"/>
    </source>
</evidence>
<evidence type="ECO:0008006" key="5">
    <source>
        <dbReference type="Google" id="ProtNLM"/>
    </source>
</evidence>